<dbReference type="AlphaFoldDB" id="A0A2V5L5V2"/>
<dbReference type="EMBL" id="QJVD01000013">
    <property type="protein sequence ID" value="PYI66759.1"/>
    <property type="molecule type" value="Genomic_DNA"/>
</dbReference>
<dbReference type="InterPro" id="IPR011048">
    <property type="entry name" value="Haem_d1_sf"/>
</dbReference>
<dbReference type="OrthoDB" id="9790815at2"/>
<protein>
    <recommendedName>
        <fullName evidence="4">3-carboxymuconate cyclase</fullName>
    </recommendedName>
</protein>
<dbReference type="Gene3D" id="2.130.10.10">
    <property type="entry name" value="YVTN repeat-like/Quinoprotein amine dehydrogenase"/>
    <property type="match status" value="1"/>
</dbReference>
<gene>
    <name evidence="2" type="ORF">CVV68_13220</name>
</gene>
<name>A0A2V5L5V2_9MICC</name>
<organism evidence="2 3">
    <name type="scientific">Arthrobacter livingstonensis</name>
    <dbReference type="NCBI Taxonomy" id="670078"/>
    <lineage>
        <taxon>Bacteria</taxon>
        <taxon>Bacillati</taxon>
        <taxon>Actinomycetota</taxon>
        <taxon>Actinomycetes</taxon>
        <taxon>Micrococcales</taxon>
        <taxon>Micrococcaceae</taxon>
        <taxon>Arthrobacter</taxon>
    </lineage>
</organism>
<evidence type="ECO:0008006" key="4">
    <source>
        <dbReference type="Google" id="ProtNLM"/>
    </source>
</evidence>
<dbReference type="RefSeq" id="WP_110501476.1">
    <property type="nucleotide sequence ID" value="NZ_QJVD01000013.1"/>
</dbReference>
<dbReference type="PANTHER" id="PTHR30344">
    <property type="entry name" value="6-PHOSPHOGLUCONOLACTONASE-RELATED"/>
    <property type="match status" value="1"/>
</dbReference>
<dbReference type="SUPFAM" id="SSF51004">
    <property type="entry name" value="C-terminal (heme d1) domain of cytochrome cd1-nitrite reductase"/>
    <property type="match status" value="1"/>
</dbReference>
<dbReference type="PANTHER" id="PTHR30344:SF1">
    <property type="entry name" value="6-PHOSPHOGLUCONOLACTONASE"/>
    <property type="match status" value="1"/>
</dbReference>
<comment type="similarity">
    <text evidence="1">Belongs to the cycloisomerase 2 family.</text>
</comment>
<dbReference type="InterPro" id="IPR050282">
    <property type="entry name" value="Cycloisomerase_2"/>
</dbReference>
<dbReference type="InterPro" id="IPR015943">
    <property type="entry name" value="WD40/YVTN_repeat-like_dom_sf"/>
</dbReference>
<dbReference type="GO" id="GO:0017057">
    <property type="term" value="F:6-phosphogluconolactonase activity"/>
    <property type="evidence" value="ECO:0007669"/>
    <property type="project" value="TreeGrafter"/>
</dbReference>
<accession>A0A2V5L5V2</accession>
<dbReference type="Pfam" id="PF10282">
    <property type="entry name" value="Lactonase"/>
    <property type="match status" value="1"/>
</dbReference>
<evidence type="ECO:0000256" key="1">
    <source>
        <dbReference type="ARBA" id="ARBA00005564"/>
    </source>
</evidence>
<proteinExistence type="inferred from homology"/>
<keyword evidence="3" id="KW-1185">Reference proteome</keyword>
<comment type="caution">
    <text evidence="2">The sequence shown here is derived from an EMBL/GenBank/DDBJ whole genome shotgun (WGS) entry which is preliminary data.</text>
</comment>
<reference evidence="2 3" key="1">
    <citation type="submission" date="2018-05" db="EMBL/GenBank/DDBJ databases">
        <title>Genetic diversity of glacier-inhabiting Cryobacterium bacteria in China and description of Cryobacterium mengkeensis sp. nov. and Arthrobacter glacialis sp. nov.</title>
        <authorList>
            <person name="Liu Q."/>
            <person name="Xin Y.-H."/>
        </authorList>
    </citation>
    <scope>NUCLEOTIDE SEQUENCE [LARGE SCALE GENOMIC DNA]</scope>
    <source>
        <strain evidence="2 3">LI2</strain>
    </source>
</reference>
<evidence type="ECO:0000313" key="2">
    <source>
        <dbReference type="EMBL" id="PYI66759.1"/>
    </source>
</evidence>
<evidence type="ECO:0000313" key="3">
    <source>
        <dbReference type="Proteomes" id="UP000247832"/>
    </source>
</evidence>
<dbReference type="InterPro" id="IPR019405">
    <property type="entry name" value="Lactonase_7-beta_prop"/>
</dbReference>
<dbReference type="Proteomes" id="UP000247832">
    <property type="component" value="Unassembled WGS sequence"/>
</dbReference>
<sequence length="351" mass="36035">MNSTGQLLVSGYTESPYGAGPGVVRFALSDDGTVGEQLALSTGVVNPSFMALGGGALLAVEELPDGRIAALDAGTLELAGRLPSGGADPAHLMLLGGDVWAANYSSGTASVTPLDSLLGSTTAVPPVLLSHPGSGPVAGRQDESHAHQVTATAWGTVLVSDLGADRVDEYSAESRVRLASAELPPGTGPRHVALKGGFLLVAGELDGCVHVLIRSEADPVEGAGHVWRWLFKVPLAAAAGEIDAARDFAPSHIQLSGDGTKLYGAVRGPNTLVVLDVGGLVGATPAPPTFLRQVSCAGDWPRHFAVGRNRMYVANQRSNSVTVFDLDQDGLPLAEPLQTLEFGSPTCLVLS</sequence>